<name>A0A0C9WGN7_9AGAR</name>
<evidence type="ECO:0000256" key="1">
    <source>
        <dbReference type="SAM" id="MobiDB-lite"/>
    </source>
</evidence>
<dbReference type="AlphaFoldDB" id="A0A0C9WGN7"/>
<reference evidence="2 3" key="1">
    <citation type="submission" date="2014-04" db="EMBL/GenBank/DDBJ databases">
        <authorList>
            <consortium name="DOE Joint Genome Institute"/>
            <person name="Kuo A."/>
            <person name="Kohler A."/>
            <person name="Nagy L.G."/>
            <person name="Floudas D."/>
            <person name="Copeland A."/>
            <person name="Barry K.W."/>
            <person name="Cichocki N."/>
            <person name="Veneault-Fourrey C."/>
            <person name="LaButti K."/>
            <person name="Lindquist E.A."/>
            <person name="Lipzen A."/>
            <person name="Lundell T."/>
            <person name="Morin E."/>
            <person name="Murat C."/>
            <person name="Sun H."/>
            <person name="Tunlid A."/>
            <person name="Henrissat B."/>
            <person name="Grigoriev I.V."/>
            <person name="Hibbett D.S."/>
            <person name="Martin F."/>
            <person name="Nordberg H.P."/>
            <person name="Cantor M.N."/>
            <person name="Hua S.X."/>
        </authorList>
    </citation>
    <scope>NUCLEOTIDE SEQUENCE [LARGE SCALE GENOMIC DNA]</scope>
    <source>
        <strain evidence="2 3">LaAM-08-1</strain>
    </source>
</reference>
<dbReference type="Proteomes" id="UP000054477">
    <property type="component" value="Unassembled WGS sequence"/>
</dbReference>
<dbReference type="STRING" id="1095629.A0A0C9WGN7"/>
<dbReference type="OrthoDB" id="3035502at2759"/>
<keyword evidence="3" id="KW-1185">Reference proteome</keyword>
<feature type="region of interest" description="Disordered" evidence="1">
    <location>
        <begin position="276"/>
        <end position="297"/>
    </location>
</feature>
<dbReference type="InterPro" id="IPR040521">
    <property type="entry name" value="KDZ"/>
</dbReference>
<dbReference type="Pfam" id="PF18758">
    <property type="entry name" value="KDZ"/>
    <property type="match status" value="1"/>
</dbReference>
<organism evidence="2 3">
    <name type="scientific">Laccaria amethystina LaAM-08-1</name>
    <dbReference type="NCBI Taxonomy" id="1095629"/>
    <lineage>
        <taxon>Eukaryota</taxon>
        <taxon>Fungi</taxon>
        <taxon>Dikarya</taxon>
        <taxon>Basidiomycota</taxon>
        <taxon>Agaricomycotina</taxon>
        <taxon>Agaricomycetes</taxon>
        <taxon>Agaricomycetidae</taxon>
        <taxon>Agaricales</taxon>
        <taxon>Agaricineae</taxon>
        <taxon>Hydnangiaceae</taxon>
        <taxon>Laccaria</taxon>
    </lineage>
</organism>
<feature type="compositionally biased region" description="Polar residues" evidence="1">
    <location>
        <begin position="286"/>
        <end position="297"/>
    </location>
</feature>
<evidence type="ECO:0000313" key="3">
    <source>
        <dbReference type="Proteomes" id="UP000054477"/>
    </source>
</evidence>
<proteinExistence type="predicted"/>
<gene>
    <name evidence="2" type="ORF">K443DRAFT_15807</name>
</gene>
<sequence length="297" mass="33927">MPFRPYLTKQFSICFDLYLSICQEVDSRVQVALGQEGANWRLQHACLACTHKLQDEPELEFSLLFCMDGNNSVKRIPRQAPGIQKPEDDDITVGVSNKRPDLRKVEGDYYLSRKIVGCWGKESIDKLLLEPGFELANSDDPSIFCEDRWKNMAEELTARMWGIFDETGIFLNIGNVGVFDEWLAEERLYLLNLQREPLQETLVMEYWQQLVNLGASDRDVAATEQAWRILTPTTSPDHIDNTRMAETKRRHAQEQAQKDLLAVQGLEMKHCKEMDHGRSGVEEGTAGTNVASTSWKV</sequence>
<dbReference type="EMBL" id="KN839447">
    <property type="protein sequence ID" value="KIJ89764.1"/>
    <property type="molecule type" value="Genomic_DNA"/>
</dbReference>
<accession>A0A0C9WGN7</accession>
<reference evidence="3" key="2">
    <citation type="submission" date="2015-01" db="EMBL/GenBank/DDBJ databases">
        <title>Evolutionary Origins and Diversification of the Mycorrhizal Mutualists.</title>
        <authorList>
            <consortium name="DOE Joint Genome Institute"/>
            <consortium name="Mycorrhizal Genomics Consortium"/>
            <person name="Kohler A."/>
            <person name="Kuo A."/>
            <person name="Nagy L.G."/>
            <person name="Floudas D."/>
            <person name="Copeland A."/>
            <person name="Barry K.W."/>
            <person name="Cichocki N."/>
            <person name="Veneault-Fourrey C."/>
            <person name="LaButti K."/>
            <person name="Lindquist E.A."/>
            <person name="Lipzen A."/>
            <person name="Lundell T."/>
            <person name="Morin E."/>
            <person name="Murat C."/>
            <person name="Riley R."/>
            <person name="Ohm R."/>
            <person name="Sun H."/>
            <person name="Tunlid A."/>
            <person name="Henrissat B."/>
            <person name="Grigoriev I.V."/>
            <person name="Hibbett D.S."/>
            <person name="Martin F."/>
        </authorList>
    </citation>
    <scope>NUCLEOTIDE SEQUENCE [LARGE SCALE GENOMIC DNA]</scope>
    <source>
        <strain evidence="3">LaAM-08-1</strain>
    </source>
</reference>
<protein>
    <submittedName>
        <fullName evidence="2">Unplaced genomic scaffold K443scaffold_912, whole genome shotgun sequence</fullName>
    </submittedName>
</protein>
<dbReference type="HOGENOM" id="CLU_937103_0_0_1"/>
<evidence type="ECO:0000313" key="2">
    <source>
        <dbReference type="EMBL" id="KIJ89764.1"/>
    </source>
</evidence>